<dbReference type="GO" id="GO:0006874">
    <property type="term" value="P:intracellular calcium ion homeostasis"/>
    <property type="evidence" value="ECO:0007669"/>
    <property type="project" value="TreeGrafter"/>
</dbReference>
<evidence type="ECO:0000256" key="7">
    <source>
        <dbReference type="SAM" id="Phobius"/>
    </source>
</evidence>
<evidence type="ECO:0000256" key="2">
    <source>
        <dbReference type="ARBA" id="ARBA00005364"/>
    </source>
</evidence>
<dbReference type="GO" id="GO:0005262">
    <property type="term" value="F:calcium channel activity"/>
    <property type="evidence" value="ECO:0007669"/>
    <property type="project" value="TreeGrafter"/>
</dbReference>
<dbReference type="PANTHER" id="PTHR10846">
    <property type="entry name" value="SODIUM/POTASSIUM/CALCIUM EXCHANGER"/>
    <property type="match status" value="1"/>
</dbReference>
<accession>A0A7R9I284</accession>
<reference evidence="8" key="1">
    <citation type="submission" date="2020-11" db="EMBL/GenBank/DDBJ databases">
        <authorList>
            <person name="Tran Van P."/>
        </authorList>
    </citation>
    <scope>NUCLEOTIDE SEQUENCE</scope>
</reference>
<keyword evidence="3" id="KW-0813">Transport</keyword>
<comment type="similarity">
    <text evidence="2">Belongs to the Ca(2+):cation antiporter (CaCA) (TC 2.A.19) family. SLC24A subfamily.</text>
</comment>
<keyword evidence="3" id="KW-0050">Antiport</keyword>
<evidence type="ECO:0000256" key="6">
    <source>
        <dbReference type="ARBA" id="ARBA00023136"/>
    </source>
</evidence>
<sequence length="121" mass="13904">MYEENPNFTNDYIFDYARTKIVIQHRWSHDITQWSQTQTFEADNTTVTCTPKDSDEFPGDIFTTEQKEHGAIILHIIGGIYAFTMIALICRDYFLPSVHCICEALDAPTLCGSVRFQYPAV</sequence>
<name>A0A7R9I284_9NEOP</name>
<dbReference type="GO" id="GO:0008273">
    <property type="term" value="F:calcium, potassium:sodium antiporter activity"/>
    <property type="evidence" value="ECO:0007669"/>
    <property type="project" value="TreeGrafter"/>
</dbReference>
<organism evidence="8">
    <name type="scientific">Timema bartmani</name>
    <dbReference type="NCBI Taxonomy" id="61472"/>
    <lineage>
        <taxon>Eukaryota</taxon>
        <taxon>Metazoa</taxon>
        <taxon>Ecdysozoa</taxon>
        <taxon>Arthropoda</taxon>
        <taxon>Hexapoda</taxon>
        <taxon>Insecta</taxon>
        <taxon>Pterygota</taxon>
        <taxon>Neoptera</taxon>
        <taxon>Polyneoptera</taxon>
        <taxon>Phasmatodea</taxon>
        <taxon>Timematodea</taxon>
        <taxon>Timematoidea</taxon>
        <taxon>Timematidae</taxon>
        <taxon>Timema</taxon>
    </lineage>
</organism>
<dbReference type="InterPro" id="IPR004481">
    <property type="entry name" value="K/Na/Ca-exchanger"/>
</dbReference>
<feature type="transmembrane region" description="Helical" evidence="7">
    <location>
        <begin position="72"/>
        <end position="90"/>
    </location>
</feature>
<evidence type="ECO:0000256" key="4">
    <source>
        <dbReference type="ARBA" id="ARBA00022692"/>
    </source>
</evidence>
<dbReference type="GO" id="GO:0005886">
    <property type="term" value="C:plasma membrane"/>
    <property type="evidence" value="ECO:0007669"/>
    <property type="project" value="TreeGrafter"/>
</dbReference>
<proteinExistence type="inferred from homology"/>
<gene>
    <name evidence="8" type="ORF">TBIB3V08_LOCUS7243</name>
</gene>
<keyword evidence="6 7" id="KW-0472">Membrane</keyword>
<comment type="subcellular location">
    <subcellularLocation>
        <location evidence="1">Membrane</location>
        <topology evidence="1">Multi-pass membrane protein</topology>
    </subcellularLocation>
</comment>
<dbReference type="AlphaFoldDB" id="A0A7R9I284"/>
<dbReference type="EMBL" id="OD566934">
    <property type="protein sequence ID" value="CAD7444878.1"/>
    <property type="molecule type" value="Genomic_DNA"/>
</dbReference>
<keyword evidence="4 7" id="KW-0812">Transmembrane</keyword>
<evidence type="ECO:0000256" key="5">
    <source>
        <dbReference type="ARBA" id="ARBA00022989"/>
    </source>
</evidence>
<evidence type="ECO:0000256" key="3">
    <source>
        <dbReference type="ARBA" id="ARBA00022449"/>
    </source>
</evidence>
<evidence type="ECO:0000313" key="8">
    <source>
        <dbReference type="EMBL" id="CAD7444878.1"/>
    </source>
</evidence>
<evidence type="ECO:0000256" key="1">
    <source>
        <dbReference type="ARBA" id="ARBA00004141"/>
    </source>
</evidence>
<keyword evidence="5 7" id="KW-1133">Transmembrane helix</keyword>
<dbReference type="PANTHER" id="PTHR10846:SF2">
    <property type="entry name" value="RE48874P"/>
    <property type="match status" value="1"/>
</dbReference>
<protein>
    <submittedName>
        <fullName evidence="8">Uncharacterized protein</fullName>
    </submittedName>
</protein>